<dbReference type="InterPro" id="IPR002019">
    <property type="entry name" value="Urease_beta-like"/>
</dbReference>
<proteinExistence type="inferred from homology"/>
<evidence type="ECO:0000256" key="5">
    <source>
        <dbReference type="SAM" id="MobiDB-lite"/>
    </source>
</evidence>
<evidence type="ECO:0000313" key="7">
    <source>
        <dbReference type="Proteomes" id="UP000886860"/>
    </source>
</evidence>
<dbReference type="InterPro" id="IPR036461">
    <property type="entry name" value="Urease_betasu_sf"/>
</dbReference>
<dbReference type="InterPro" id="IPR036463">
    <property type="entry name" value="Urease_gamma_sf"/>
</dbReference>
<dbReference type="GO" id="GO:0035550">
    <property type="term" value="C:urease complex"/>
    <property type="evidence" value="ECO:0007669"/>
    <property type="project" value="InterPro"/>
</dbReference>
<comment type="subcellular location">
    <subcellularLocation>
        <location evidence="4">Cytoplasm</location>
    </subcellularLocation>
</comment>
<comment type="pathway">
    <text evidence="1 4">Nitrogen metabolism; urea degradation; CO(2) and NH(3) from urea (urease route): step 1/1.</text>
</comment>
<dbReference type="PANTHER" id="PTHR33569:SF1">
    <property type="entry name" value="UREASE"/>
    <property type="match status" value="1"/>
</dbReference>
<keyword evidence="4" id="KW-0963">Cytoplasm</keyword>
<feature type="region of interest" description="Disordered" evidence="5">
    <location>
        <begin position="211"/>
        <end position="231"/>
    </location>
</feature>
<dbReference type="HAMAP" id="MF_01954">
    <property type="entry name" value="Urease_beta"/>
    <property type="match status" value="1"/>
</dbReference>
<dbReference type="EMBL" id="DVKS01000012">
    <property type="protein sequence ID" value="HIT40597.1"/>
    <property type="molecule type" value="Genomic_DNA"/>
</dbReference>
<dbReference type="NCBIfam" id="NF009682">
    <property type="entry name" value="PRK13203.1"/>
    <property type="match status" value="1"/>
</dbReference>
<dbReference type="SUPFAM" id="SSF54111">
    <property type="entry name" value="Urease, gamma-subunit"/>
    <property type="match status" value="1"/>
</dbReference>
<comment type="caution">
    <text evidence="6">The sequence shown here is derived from an EMBL/GenBank/DDBJ whole genome shotgun (WGS) entry which is preliminary data.</text>
</comment>
<dbReference type="GO" id="GO:0009039">
    <property type="term" value="F:urease activity"/>
    <property type="evidence" value="ECO:0007669"/>
    <property type="project" value="UniProtKB-UniRule"/>
</dbReference>
<sequence length="231" mass="25738">MRLTPQDQEKLLFHLAGMLARERKERGLKLNYTEAAAYISSELLELARDGKEAAELMNLGTKLLSTEDVMDGVPQMLEQVQIEATFPDGTKLVTVHHPIRPRQEEASSSFTPGEVMVGADPIVLNKGKAVKTIRVANLGDRPIQVGSHYHFFEVNKSLSFDRKEAFGFRLDIPSGTSVRFEPGEEKTVNLTELGGKQEVFGLNDLTRGRDREAAEKEAAEKGFFGEGYDER</sequence>
<dbReference type="GO" id="GO:0043419">
    <property type="term" value="P:urea catabolic process"/>
    <property type="evidence" value="ECO:0007669"/>
    <property type="project" value="UniProtKB-UniRule"/>
</dbReference>
<dbReference type="Gene3D" id="2.10.150.10">
    <property type="entry name" value="Urease, beta subunit"/>
    <property type="match status" value="1"/>
</dbReference>
<evidence type="ECO:0000256" key="1">
    <source>
        <dbReference type="ARBA" id="ARBA00004897"/>
    </source>
</evidence>
<dbReference type="SUPFAM" id="SSF51278">
    <property type="entry name" value="Urease, beta-subunit"/>
    <property type="match status" value="1"/>
</dbReference>
<evidence type="ECO:0000313" key="6">
    <source>
        <dbReference type="EMBL" id="HIT40597.1"/>
    </source>
</evidence>
<dbReference type="NCBIfam" id="NF009712">
    <property type="entry name" value="PRK13241.1"/>
    <property type="match status" value="1"/>
</dbReference>
<reference evidence="6" key="2">
    <citation type="journal article" date="2021" name="PeerJ">
        <title>Extensive microbial diversity within the chicken gut microbiome revealed by metagenomics and culture.</title>
        <authorList>
            <person name="Gilroy R."/>
            <person name="Ravi A."/>
            <person name="Getino M."/>
            <person name="Pursley I."/>
            <person name="Horton D.L."/>
            <person name="Alikhan N.F."/>
            <person name="Baker D."/>
            <person name="Gharbi K."/>
            <person name="Hall N."/>
            <person name="Watson M."/>
            <person name="Adriaenssens E.M."/>
            <person name="Foster-Nyarko E."/>
            <person name="Jarju S."/>
            <person name="Secka A."/>
            <person name="Antonio M."/>
            <person name="Oren A."/>
            <person name="Chaudhuri R.R."/>
            <person name="La Ragione R."/>
            <person name="Hildebrand F."/>
            <person name="Pallen M.J."/>
        </authorList>
    </citation>
    <scope>NUCLEOTIDE SEQUENCE</scope>
    <source>
        <strain evidence="6">CHK123-3438</strain>
    </source>
</reference>
<reference evidence="6" key="1">
    <citation type="submission" date="2020-10" db="EMBL/GenBank/DDBJ databases">
        <authorList>
            <person name="Gilroy R."/>
        </authorList>
    </citation>
    <scope>NUCLEOTIDE SEQUENCE</scope>
    <source>
        <strain evidence="6">CHK123-3438</strain>
    </source>
</reference>
<dbReference type="Pfam" id="PF00547">
    <property type="entry name" value="Urease_gamma"/>
    <property type="match status" value="1"/>
</dbReference>
<comment type="similarity">
    <text evidence="4">Belongs to the urease beta subunit family.</text>
</comment>
<dbReference type="FunFam" id="2.10.150.10:FF:000001">
    <property type="entry name" value="Urease subunit beta"/>
    <property type="match status" value="1"/>
</dbReference>
<dbReference type="CDD" id="cd00407">
    <property type="entry name" value="Urease_beta"/>
    <property type="match status" value="1"/>
</dbReference>
<evidence type="ECO:0000256" key="4">
    <source>
        <dbReference type="HAMAP-Rule" id="MF_01954"/>
    </source>
</evidence>
<dbReference type="InterPro" id="IPR050069">
    <property type="entry name" value="Urease_subunit"/>
</dbReference>
<dbReference type="InterPro" id="IPR008223">
    <property type="entry name" value="Urease_gamma-beta_su"/>
</dbReference>
<protein>
    <recommendedName>
        <fullName evidence="4">Urease subunit beta</fullName>
        <ecNumber evidence="4">3.5.1.5</ecNumber>
    </recommendedName>
    <alternativeName>
        <fullName evidence="4">Urea amidohydrolase subunit beta</fullName>
    </alternativeName>
</protein>
<feature type="compositionally biased region" description="Basic and acidic residues" evidence="5">
    <location>
        <begin position="211"/>
        <end position="220"/>
    </location>
</feature>
<comment type="subunit">
    <text evidence="4">Heterotrimer of UreA (gamma), UreB (beta) and UreC (alpha) subunits. Three heterotrimers associate to form the active enzyme.</text>
</comment>
<dbReference type="InterPro" id="IPR002026">
    <property type="entry name" value="Urease_gamma/gamma-beta_su"/>
</dbReference>
<keyword evidence="2 4" id="KW-0378">Hydrolase</keyword>
<evidence type="ECO:0000256" key="2">
    <source>
        <dbReference type="ARBA" id="ARBA00022801"/>
    </source>
</evidence>
<accession>A0A9D1GHH9</accession>
<dbReference type="NCBIfam" id="TIGR00193">
    <property type="entry name" value="urease_gam"/>
    <property type="match status" value="1"/>
</dbReference>
<dbReference type="EC" id="3.5.1.5" evidence="4"/>
<name>A0A9D1GHH9_9FIRM</name>
<dbReference type="Proteomes" id="UP000886860">
    <property type="component" value="Unassembled WGS sequence"/>
</dbReference>
<evidence type="ECO:0000256" key="3">
    <source>
        <dbReference type="ARBA" id="ARBA00047778"/>
    </source>
</evidence>
<dbReference type="PANTHER" id="PTHR33569">
    <property type="entry name" value="UREASE"/>
    <property type="match status" value="1"/>
</dbReference>
<dbReference type="NCBIfam" id="TIGR00192">
    <property type="entry name" value="urease_beta"/>
    <property type="match status" value="1"/>
</dbReference>
<dbReference type="PIRSF" id="PIRSF001225">
    <property type="entry name" value="Urease_gammabeta"/>
    <property type="match status" value="1"/>
</dbReference>
<comment type="catalytic activity">
    <reaction evidence="3 4">
        <text>urea + 2 H2O + H(+) = hydrogencarbonate + 2 NH4(+)</text>
        <dbReference type="Rhea" id="RHEA:20557"/>
        <dbReference type="ChEBI" id="CHEBI:15377"/>
        <dbReference type="ChEBI" id="CHEBI:15378"/>
        <dbReference type="ChEBI" id="CHEBI:16199"/>
        <dbReference type="ChEBI" id="CHEBI:17544"/>
        <dbReference type="ChEBI" id="CHEBI:28938"/>
        <dbReference type="EC" id="3.5.1.5"/>
    </reaction>
</comment>
<organism evidence="6 7">
    <name type="scientific">Candidatus Caccovicinus merdipullorum</name>
    <dbReference type="NCBI Taxonomy" id="2840724"/>
    <lineage>
        <taxon>Bacteria</taxon>
        <taxon>Bacillati</taxon>
        <taxon>Bacillota</taxon>
        <taxon>Clostridia</taxon>
        <taxon>Eubacteriales</taxon>
        <taxon>Candidatus Caccovicinus</taxon>
    </lineage>
</organism>
<dbReference type="CDD" id="cd00390">
    <property type="entry name" value="Urease_gamma"/>
    <property type="match status" value="1"/>
</dbReference>
<dbReference type="NCBIfam" id="NF009671">
    <property type="entry name" value="PRK13192.1"/>
    <property type="match status" value="1"/>
</dbReference>
<dbReference type="Pfam" id="PF00699">
    <property type="entry name" value="Urease_beta"/>
    <property type="match status" value="1"/>
</dbReference>
<gene>
    <name evidence="6" type="primary">ureA</name>
    <name evidence="4" type="synonym">ureB</name>
    <name evidence="6" type="ORF">IAB60_00605</name>
</gene>
<dbReference type="GO" id="GO:0016151">
    <property type="term" value="F:nickel cation binding"/>
    <property type="evidence" value="ECO:0007669"/>
    <property type="project" value="InterPro"/>
</dbReference>
<dbReference type="Gene3D" id="3.30.280.10">
    <property type="entry name" value="Urease, gamma-like subunit"/>
    <property type="match status" value="1"/>
</dbReference>
<dbReference type="AlphaFoldDB" id="A0A9D1GHH9"/>